<accession>X1THH9</accession>
<gene>
    <name evidence="2" type="ORF">S12H4_53778</name>
</gene>
<feature type="region of interest" description="Disordered" evidence="1">
    <location>
        <begin position="46"/>
        <end position="66"/>
    </location>
</feature>
<name>X1THH9_9ZZZZ</name>
<evidence type="ECO:0000313" key="2">
    <source>
        <dbReference type="EMBL" id="GAJ04783.1"/>
    </source>
</evidence>
<dbReference type="AlphaFoldDB" id="X1THH9"/>
<evidence type="ECO:0000256" key="1">
    <source>
        <dbReference type="SAM" id="MobiDB-lite"/>
    </source>
</evidence>
<sequence length="66" mass="6763">MALNEDECQKCRLELDKLKDQYEGAGEVPAVAKARLSELESALDSECNSGSGSSGYGAGAAVAGIV</sequence>
<comment type="caution">
    <text evidence="2">The sequence shown here is derived from an EMBL/GenBank/DDBJ whole genome shotgun (WGS) entry which is preliminary data.</text>
</comment>
<feature type="non-terminal residue" evidence="2">
    <location>
        <position position="66"/>
    </location>
</feature>
<proteinExistence type="predicted"/>
<protein>
    <submittedName>
        <fullName evidence="2">Uncharacterized protein</fullName>
    </submittedName>
</protein>
<dbReference type="EMBL" id="BARW01034289">
    <property type="protein sequence ID" value="GAJ04783.1"/>
    <property type="molecule type" value="Genomic_DNA"/>
</dbReference>
<reference evidence="2" key="1">
    <citation type="journal article" date="2014" name="Front. Microbiol.">
        <title>High frequency of phylogenetically diverse reductive dehalogenase-homologous genes in deep subseafloor sedimentary metagenomes.</title>
        <authorList>
            <person name="Kawai M."/>
            <person name="Futagami T."/>
            <person name="Toyoda A."/>
            <person name="Takaki Y."/>
            <person name="Nishi S."/>
            <person name="Hori S."/>
            <person name="Arai W."/>
            <person name="Tsubouchi T."/>
            <person name="Morono Y."/>
            <person name="Uchiyama I."/>
            <person name="Ito T."/>
            <person name="Fujiyama A."/>
            <person name="Inagaki F."/>
            <person name="Takami H."/>
        </authorList>
    </citation>
    <scope>NUCLEOTIDE SEQUENCE</scope>
    <source>
        <strain evidence="2">Expedition CK06-06</strain>
    </source>
</reference>
<organism evidence="2">
    <name type="scientific">marine sediment metagenome</name>
    <dbReference type="NCBI Taxonomy" id="412755"/>
    <lineage>
        <taxon>unclassified sequences</taxon>
        <taxon>metagenomes</taxon>
        <taxon>ecological metagenomes</taxon>
    </lineage>
</organism>